<evidence type="ECO:0000313" key="2">
    <source>
        <dbReference type="Proteomes" id="UP001732700"/>
    </source>
</evidence>
<reference evidence="1" key="1">
    <citation type="submission" date="2021-05" db="EMBL/GenBank/DDBJ databases">
        <authorList>
            <person name="Scholz U."/>
            <person name="Mascher M."/>
            <person name="Fiebig A."/>
        </authorList>
    </citation>
    <scope>NUCLEOTIDE SEQUENCE [LARGE SCALE GENOMIC DNA]</scope>
</reference>
<sequence length="343" mass="38229">MAFAKSSEKKNKSRRQGLRRWPISPATLGPHLPLHPPQTSAAVPPPPSLTSDPATSPTPQAAGQEMASRATAIPGDLLAEIFLRLPDPADLARVSATCPIFRRLTTDRSFLRRYRKLHPPPFLGFVDKRKAFHPAQVPHPSAPAARAVALAADFSFSFLPSPARSWVIQDVRDGRVLLLDRDSLELTGHGVFTDLAVCDPLYRQYLLLPSVPDALAASMEDPPSPMHFSTKLAVFDFSSSTGQWRVTSSKFWSDLFPTEVMSKVWPGSRILKVRRYVYGCFYWVTGWANMIELDIGKMEFSITDFIPREWVLRNAAIVEAGEGRHGMIFPENHTGYSFSSDLR</sequence>
<organism evidence="1 2">
    <name type="scientific">Avena sativa</name>
    <name type="common">Oat</name>
    <dbReference type="NCBI Taxonomy" id="4498"/>
    <lineage>
        <taxon>Eukaryota</taxon>
        <taxon>Viridiplantae</taxon>
        <taxon>Streptophyta</taxon>
        <taxon>Embryophyta</taxon>
        <taxon>Tracheophyta</taxon>
        <taxon>Spermatophyta</taxon>
        <taxon>Magnoliopsida</taxon>
        <taxon>Liliopsida</taxon>
        <taxon>Poales</taxon>
        <taxon>Poaceae</taxon>
        <taxon>BOP clade</taxon>
        <taxon>Pooideae</taxon>
        <taxon>Poodae</taxon>
        <taxon>Poeae</taxon>
        <taxon>Poeae Chloroplast Group 1 (Aveneae type)</taxon>
        <taxon>Aveninae</taxon>
        <taxon>Avena</taxon>
    </lineage>
</organism>
<dbReference type="EnsemblPlants" id="AVESA.00010b.r2.1AG0045660.1">
    <property type="protein sequence ID" value="AVESA.00010b.r2.1AG0045660.1.CDS"/>
    <property type="gene ID" value="AVESA.00010b.r2.1AG0045660"/>
</dbReference>
<name>A0ACD5TFT5_AVESA</name>
<reference evidence="1" key="2">
    <citation type="submission" date="2025-09" db="UniProtKB">
        <authorList>
            <consortium name="EnsemblPlants"/>
        </authorList>
    </citation>
    <scope>IDENTIFICATION</scope>
</reference>
<protein>
    <submittedName>
        <fullName evidence="1">Uncharacterized protein</fullName>
    </submittedName>
</protein>
<dbReference type="Proteomes" id="UP001732700">
    <property type="component" value="Chromosome 1A"/>
</dbReference>
<proteinExistence type="predicted"/>
<keyword evidence="2" id="KW-1185">Reference proteome</keyword>
<evidence type="ECO:0000313" key="1">
    <source>
        <dbReference type="EnsemblPlants" id="AVESA.00010b.r2.1AG0045660.1.CDS"/>
    </source>
</evidence>
<accession>A0ACD5TFT5</accession>